<dbReference type="InterPro" id="IPR038330">
    <property type="entry name" value="TspO/MBR-related_sf"/>
</dbReference>
<dbReference type="GO" id="GO:0033013">
    <property type="term" value="P:tetrapyrrole metabolic process"/>
    <property type="evidence" value="ECO:0007669"/>
    <property type="project" value="UniProtKB-ARBA"/>
</dbReference>
<dbReference type="OrthoDB" id="9795496at2"/>
<keyword evidence="9" id="KW-1185">Reference proteome</keyword>
<evidence type="ECO:0000256" key="7">
    <source>
        <dbReference type="SAM" id="Phobius"/>
    </source>
</evidence>
<comment type="subcellular location">
    <subcellularLocation>
        <location evidence="1">Membrane</location>
        <topology evidence="1">Multi-pass membrane protein</topology>
    </subcellularLocation>
</comment>
<evidence type="ECO:0000313" key="8">
    <source>
        <dbReference type="EMBL" id="SJN42160.1"/>
    </source>
</evidence>
<sequence length="193" mass="20206">MTATNPPTDGRTPGSPVTPATPRPPLSRQIVVAVLLLAAVFAVASLGSLAAIGNTDGWYATVEKVPWNPPNSVFGPAWTVLYLLMAVAGYLVWRRGFRGRGSRNAATGTLVLFAAQLLANGLWTPVFFAGYPVAGVAAWWAAMGIMVVLIVLVVALIVVARRVSVAAAILLLPYLAWLLFASTLNAGIIALNG</sequence>
<evidence type="ECO:0000256" key="1">
    <source>
        <dbReference type="ARBA" id="ARBA00004141"/>
    </source>
</evidence>
<comment type="similarity">
    <text evidence="2">Belongs to the TspO/BZRP family.</text>
</comment>
<organism evidence="8 9">
    <name type="scientific">Mycetocola reblochoni REB411</name>
    <dbReference type="NCBI Taxonomy" id="1255698"/>
    <lineage>
        <taxon>Bacteria</taxon>
        <taxon>Bacillati</taxon>
        <taxon>Actinomycetota</taxon>
        <taxon>Actinomycetes</taxon>
        <taxon>Micrococcales</taxon>
        <taxon>Microbacteriaceae</taxon>
        <taxon>Mycetocola</taxon>
    </lineage>
</organism>
<dbReference type="FunFam" id="1.20.1260.100:FF:000001">
    <property type="entry name" value="translocator protein 2"/>
    <property type="match status" value="1"/>
</dbReference>
<dbReference type="Proteomes" id="UP000196778">
    <property type="component" value="Unassembled WGS sequence"/>
</dbReference>
<feature type="transmembrane region" description="Helical" evidence="7">
    <location>
        <begin position="105"/>
        <end position="131"/>
    </location>
</feature>
<accession>A0A1R4KCX3</accession>
<keyword evidence="4 7" id="KW-1133">Transmembrane helix</keyword>
<dbReference type="Gene3D" id="1.20.1260.100">
    <property type="entry name" value="TspO/MBR protein"/>
    <property type="match status" value="1"/>
</dbReference>
<dbReference type="Pfam" id="PF03073">
    <property type="entry name" value="TspO_MBR"/>
    <property type="match status" value="1"/>
</dbReference>
<dbReference type="PANTHER" id="PTHR10057">
    <property type="entry name" value="PERIPHERAL-TYPE BENZODIAZEPINE RECEPTOR"/>
    <property type="match status" value="1"/>
</dbReference>
<keyword evidence="3 7" id="KW-0812">Transmembrane</keyword>
<evidence type="ECO:0000256" key="4">
    <source>
        <dbReference type="ARBA" id="ARBA00022989"/>
    </source>
</evidence>
<dbReference type="PANTHER" id="PTHR10057:SF0">
    <property type="entry name" value="TRANSLOCATOR PROTEIN"/>
    <property type="match status" value="1"/>
</dbReference>
<evidence type="ECO:0000256" key="5">
    <source>
        <dbReference type="ARBA" id="ARBA00023136"/>
    </source>
</evidence>
<dbReference type="InterPro" id="IPR004307">
    <property type="entry name" value="TspO_MBR"/>
</dbReference>
<reference evidence="9" key="1">
    <citation type="submission" date="2017-02" db="EMBL/GenBank/DDBJ databases">
        <authorList>
            <person name="Dridi B."/>
        </authorList>
    </citation>
    <scope>NUCLEOTIDE SEQUENCE [LARGE SCALE GENOMIC DNA]</scope>
    <source>
        <strain evidence="9">EB411</strain>
    </source>
</reference>
<proteinExistence type="inferred from homology"/>
<dbReference type="GO" id="GO:0016020">
    <property type="term" value="C:membrane"/>
    <property type="evidence" value="ECO:0007669"/>
    <property type="project" value="UniProtKB-SubCell"/>
</dbReference>
<dbReference type="EMBL" id="FUKR01000077">
    <property type="protein sequence ID" value="SJN42160.1"/>
    <property type="molecule type" value="Genomic_DNA"/>
</dbReference>
<name>A0A1R4KCX3_9MICO</name>
<feature type="transmembrane region" description="Helical" evidence="7">
    <location>
        <begin position="30"/>
        <end position="53"/>
    </location>
</feature>
<dbReference type="AlphaFoldDB" id="A0A1R4KCX3"/>
<evidence type="ECO:0000256" key="6">
    <source>
        <dbReference type="SAM" id="MobiDB-lite"/>
    </source>
</evidence>
<evidence type="ECO:0000256" key="3">
    <source>
        <dbReference type="ARBA" id="ARBA00022692"/>
    </source>
</evidence>
<dbReference type="RefSeq" id="WP_087138620.1">
    <property type="nucleotide sequence ID" value="NZ_FUKR01000077.1"/>
</dbReference>
<dbReference type="PIRSF" id="PIRSF005859">
    <property type="entry name" value="PBR"/>
    <property type="match status" value="1"/>
</dbReference>
<evidence type="ECO:0000313" key="9">
    <source>
        <dbReference type="Proteomes" id="UP000196778"/>
    </source>
</evidence>
<dbReference type="CDD" id="cd15904">
    <property type="entry name" value="TSPO_MBR"/>
    <property type="match status" value="1"/>
</dbReference>
<gene>
    <name evidence="8" type="ORF">FM119_13105</name>
</gene>
<protein>
    <submittedName>
        <fullName evidence="8">Tryptophan-rich sensory protein</fullName>
    </submittedName>
</protein>
<feature type="transmembrane region" description="Helical" evidence="7">
    <location>
        <begin position="171"/>
        <end position="191"/>
    </location>
</feature>
<feature type="transmembrane region" description="Helical" evidence="7">
    <location>
        <begin position="73"/>
        <end position="93"/>
    </location>
</feature>
<feature type="region of interest" description="Disordered" evidence="6">
    <location>
        <begin position="1"/>
        <end position="22"/>
    </location>
</feature>
<keyword evidence="5 7" id="KW-0472">Membrane</keyword>
<feature type="transmembrane region" description="Helical" evidence="7">
    <location>
        <begin position="137"/>
        <end position="159"/>
    </location>
</feature>
<evidence type="ECO:0000256" key="2">
    <source>
        <dbReference type="ARBA" id="ARBA00007524"/>
    </source>
</evidence>